<evidence type="ECO:0000256" key="7">
    <source>
        <dbReference type="ARBA" id="ARBA00023002"/>
    </source>
</evidence>
<evidence type="ECO:0000256" key="5">
    <source>
        <dbReference type="ARBA" id="ARBA00022643"/>
    </source>
</evidence>
<dbReference type="CDD" id="cd02930">
    <property type="entry name" value="DCR_FMN"/>
    <property type="match status" value="1"/>
</dbReference>
<feature type="domain" description="FAD/NAD(P)-binding" evidence="11">
    <location>
        <begin position="406"/>
        <end position="675"/>
    </location>
</feature>
<evidence type="ECO:0000313" key="12">
    <source>
        <dbReference type="EMBL" id="STZ10677.1"/>
    </source>
</evidence>
<keyword evidence="9" id="KW-0411">Iron-sulfur</keyword>
<dbReference type="RefSeq" id="WP_078276292.1">
    <property type="nucleotide sequence ID" value="NZ_MUXU01000027.1"/>
</dbReference>
<dbReference type="GO" id="GO:0046872">
    <property type="term" value="F:metal ion binding"/>
    <property type="evidence" value="ECO:0007669"/>
    <property type="project" value="UniProtKB-KW"/>
</dbReference>
<dbReference type="SUPFAM" id="SSF51971">
    <property type="entry name" value="Nucleotide-binding domain"/>
    <property type="match status" value="1"/>
</dbReference>
<comment type="cofactor">
    <cofactor evidence="2">
        <name>[4Fe-4S] cluster</name>
        <dbReference type="ChEBI" id="CHEBI:49883"/>
    </cofactor>
</comment>
<evidence type="ECO:0000256" key="1">
    <source>
        <dbReference type="ARBA" id="ARBA00001917"/>
    </source>
</evidence>
<dbReference type="InterPro" id="IPR051793">
    <property type="entry name" value="NADH:flavin_oxidoreductase"/>
</dbReference>
<dbReference type="InterPro" id="IPR036188">
    <property type="entry name" value="FAD/NAD-bd_sf"/>
</dbReference>
<keyword evidence="5" id="KW-0288">FMN</keyword>
<evidence type="ECO:0000313" key="13">
    <source>
        <dbReference type="Proteomes" id="UP000255279"/>
    </source>
</evidence>
<dbReference type="Proteomes" id="UP000255279">
    <property type="component" value="Unassembled WGS sequence"/>
</dbReference>
<feature type="domain" description="NADH:flavin oxidoreductase/NADH oxidase N-terminal" evidence="10">
    <location>
        <begin position="35"/>
        <end position="358"/>
    </location>
</feature>
<dbReference type="OrthoDB" id="8523426at2"/>
<dbReference type="AlphaFoldDB" id="A0A378R7T4"/>
<evidence type="ECO:0000256" key="4">
    <source>
        <dbReference type="ARBA" id="ARBA00022630"/>
    </source>
</evidence>
<dbReference type="PRINTS" id="PR00368">
    <property type="entry name" value="FADPNR"/>
</dbReference>
<dbReference type="EMBL" id="UGQE01000001">
    <property type="protein sequence ID" value="STZ10677.1"/>
    <property type="molecule type" value="Genomic_DNA"/>
</dbReference>
<sequence length="715" mass="77389">MKAITDRLRRLRQHLSASNAAPDSTIQPENTPYPKLFEPLDLGFTTLKNRVVMGSMHTGLEDRFYHYGKLAAYFEARAAGGVGLIITGGISPNKEGWLTPLGGTLNTAGDVPHHARVTRAVHKHGAKIILQVLHSGRYGFHPFVVAPSPIKSPISPFKPRQMSVRNIERTVADFANTARLAKKAGYDGVEIMGSEGYLLNQFLSARTNKRTDEYGGSLANRARFALEIVKAVRQAAGDDFIISFRLSMAEFVADGAVMADVISVAKWLQDAGVTLINTGIGWHEARVPTIVTSVPRASFVRFTEAVKAAVDIPVIAANRINMPDTAEAILAAGQADLVQMARPFLADSDWVIKAQTGQDKLINTCIGCNQACLDHIFENKRASCLVNPLACHESEYRIKPAKKPKRIAVVGAGVAGMMAAITAAGRGHRVVLFEKSAWLGGQFNYAKVIPGKEEFFETIRYFHHQLAKLQVDVRLNTEVTRQMLEEAQFDDVIVATGVVPRAISVAGADLPQVMSYAELLSGQKRAGERVAVLGAGGIGYDVAEFLAHGASVPSDVNAPDFAPDMPSADVFFRQWGVDSRADYDSQGALAKPQPQPAARQIYLLQRGEKFGKSLNKTTGWVHKAAIKQAGVVQIGGARYDKITDEGVWITVNGQAQLLRVDSVVICAGQESVNALMPELASAPKAQYHVIGGAKNAERLDAKRAIREGFEVGVLV</sequence>
<dbReference type="InterPro" id="IPR013785">
    <property type="entry name" value="Aldolase_TIM"/>
</dbReference>
<dbReference type="Pfam" id="PF07992">
    <property type="entry name" value="Pyr_redox_2"/>
    <property type="match status" value="1"/>
</dbReference>
<evidence type="ECO:0000256" key="8">
    <source>
        <dbReference type="ARBA" id="ARBA00023004"/>
    </source>
</evidence>
<dbReference type="InterPro" id="IPR001155">
    <property type="entry name" value="OxRdtase_FMN_N"/>
</dbReference>
<dbReference type="EC" id="1.3.1.34" evidence="12"/>
<dbReference type="PANTHER" id="PTHR42917">
    <property type="entry name" value="2,4-DIENOYL-COA REDUCTASE"/>
    <property type="match status" value="1"/>
</dbReference>
<keyword evidence="8" id="KW-0408">Iron</keyword>
<dbReference type="Gene3D" id="3.40.50.720">
    <property type="entry name" value="NAD(P)-binding Rossmann-like Domain"/>
    <property type="match status" value="1"/>
</dbReference>
<accession>A0A378R7T4</accession>
<proteinExistence type="inferred from homology"/>
<dbReference type="SUPFAM" id="SSF51905">
    <property type="entry name" value="FAD/NAD(P)-binding domain"/>
    <property type="match status" value="1"/>
</dbReference>
<evidence type="ECO:0000259" key="11">
    <source>
        <dbReference type="Pfam" id="PF07992"/>
    </source>
</evidence>
<evidence type="ECO:0000259" key="10">
    <source>
        <dbReference type="Pfam" id="PF00724"/>
    </source>
</evidence>
<reference evidence="12 13" key="1">
    <citation type="submission" date="2018-06" db="EMBL/GenBank/DDBJ databases">
        <authorList>
            <consortium name="Pathogen Informatics"/>
            <person name="Doyle S."/>
        </authorList>
    </citation>
    <scope>NUCLEOTIDE SEQUENCE [LARGE SCALE GENOMIC DNA]</scope>
    <source>
        <strain evidence="12 13">NCTC10293</strain>
    </source>
</reference>
<evidence type="ECO:0000256" key="3">
    <source>
        <dbReference type="ARBA" id="ARBA00011048"/>
    </source>
</evidence>
<evidence type="ECO:0000256" key="6">
    <source>
        <dbReference type="ARBA" id="ARBA00022723"/>
    </source>
</evidence>
<dbReference type="Pfam" id="PF00724">
    <property type="entry name" value="Oxidored_FMN"/>
    <property type="match status" value="1"/>
</dbReference>
<organism evidence="12 13">
    <name type="scientific">Moraxella caviae</name>
    <dbReference type="NCBI Taxonomy" id="34060"/>
    <lineage>
        <taxon>Bacteria</taxon>
        <taxon>Pseudomonadati</taxon>
        <taxon>Pseudomonadota</taxon>
        <taxon>Gammaproteobacteria</taxon>
        <taxon>Moraxellales</taxon>
        <taxon>Moraxellaceae</taxon>
        <taxon>Moraxella</taxon>
    </lineage>
</organism>
<dbReference type="GO" id="GO:0010181">
    <property type="term" value="F:FMN binding"/>
    <property type="evidence" value="ECO:0007669"/>
    <property type="project" value="InterPro"/>
</dbReference>
<keyword evidence="4" id="KW-0285">Flavoprotein</keyword>
<gene>
    <name evidence="12" type="primary">fadH</name>
    <name evidence="12" type="ORF">NCTC10293_01032</name>
</gene>
<protein>
    <submittedName>
        <fullName evidence="12">2,4-dienoyl-CoA reductase [NADPH]</fullName>
        <ecNumber evidence="12">1.3.1.34</ecNumber>
    </submittedName>
</protein>
<dbReference type="PANTHER" id="PTHR42917:SF2">
    <property type="entry name" value="2,4-DIENOYL-COA REDUCTASE [(2E)-ENOYL-COA-PRODUCING]"/>
    <property type="match status" value="1"/>
</dbReference>
<dbReference type="InterPro" id="IPR023753">
    <property type="entry name" value="FAD/NAD-binding_dom"/>
</dbReference>
<evidence type="ECO:0000256" key="2">
    <source>
        <dbReference type="ARBA" id="ARBA00001966"/>
    </source>
</evidence>
<dbReference type="GO" id="GO:0008670">
    <property type="term" value="F:2,4-dienoyl-CoA reductase (NADPH) activity"/>
    <property type="evidence" value="ECO:0007669"/>
    <property type="project" value="UniProtKB-EC"/>
</dbReference>
<keyword evidence="6" id="KW-0479">Metal-binding</keyword>
<evidence type="ECO:0000256" key="9">
    <source>
        <dbReference type="ARBA" id="ARBA00023014"/>
    </source>
</evidence>
<dbReference type="SUPFAM" id="SSF51395">
    <property type="entry name" value="FMN-linked oxidoreductases"/>
    <property type="match status" value="1"/>
</dbReference>
<dbReference type="Gene3D" id="3.20.20.70">
    <property type="entry name" value="Aldolase class I"/>
    <property type="match status" value="1"/>
</dbReference>
<keyword evidence="7 12" id="KW-0560">Oxidoreductase</keyword>
<dbReference type="GO" id="GO:0051536">
    <property type="term" value="F:iron-sulfur cluster binding"/>
    <property type="evidence" value="ECO:0007669"/>
    <property type="project" value="UniProtKB-KW"/>
</dbReference>
<comment type="cofactor">
    <cofactor evidence="1">
        <name>FMN</name>
        <dbReference type="ChEBI" id="CHEBI:58210"/>
    </cofactor>
</comment>
<dbReference type="Gene3D" id="3.50.50.60">
    <property type="entry name" value="FAD/NAD(P)-binding domain"/>
    <property type="match status" value="1"/>
</dbReference>
<comment type="similarity">
    <text evidence="3">In the N-terminal section; belongs to the NADH:flavin oxidoreductase/NADH oxidase family.</text>
</comment>
<name>A0A378R7T4_9GAMM</name>